<dbReference type="PhylomeDB" id="A0A0W0ECB2"/>
<evidence type="ECO:0000313" key="1">
    <source>
        <dbReference type="EMBL" id="KTA96546.1"/>
    </source>
</evidence>
<dbReference type="OrthoDB" id="4053447at2759"/>
<reference evidence="1 2" key="1">
    <citation type="submission" date="2015-10" db="EMBL/GenBank/DDBJ databases">
        <title>Draft genomes sequences of Candida glabrata isolates 1A, 1B, 2A, 2B, 3A and 3B.</title>
        <authorList>
            <person name="Haavelsrud O.E."/>
            <person name="Gaustad P."/>
        </authorList>
    </citation>
    <scope>NUCLEOTIDE SEQUENCE [LARGE SCALE GENOMIC DNA]</scope>
    <source>
        <strain evidence="1">910700640</strain>
    </source>
</reference>
<proteinExistence type="predicted"/>
<accession>A0A0W0ECB2</accession>
<dbReference type="OMA" id="FRIKRKH"/>
<dbReference type="EMBL" id="LLZZ01000172">
    <property type="protein sequence ID" value="KTA96546.1"/>
    <property type="molecule type" value="Genomic_DNA"/>
</dbReference>
<dbReference type="Proteomes" id="UP000054886">
    <property type="component" value="Unassembled WGS sequence"/>
</dbReference>
<dbReference type="VEuPathDB" id="FungiDB:CAGL0K02695g"/>
<dbReference type="AlphaFoldDB" id="A0A0W0ECB2"/>
<protein>
    <submittedName>
        <fullName evidence="1">Uncharacterized protein</fullName>
    </submittedName>
</protein>
<dbReference type="VEuPathDB" id="FungiDB:GWK60_K02563"/>
<organism evidence="1 2">
    <name type="scientific">Candida glabrata</name>
    <name type="common">Yeast</name>
    <name type="synonym">Torulopsis glabrata</name>
    <dbReference type="NCBI Taxonomy" id="5478"/>
    <lineage>
        <taxon>Eukaryota</taxon>
        <taxon>Fungi</taxon>
        <taxon>Dikarya</taxon>
        <taxon>Ascomycota</taxon>
        <taxon>Saccharomycotina</taxon>
        <taxon>Saccharomycetes</taxon>
        <taxon>Saccharomycetales</taxon>
        <taxon>Saccharomycetaceae</taxon>
        <taxon>Nakaseomyces</taxon>
    </lineage>
</organism>
<comment type="caution">
    <text evidence="1">The sequence shown here is derived from an EMBL/GenBank/DDBJ whole genome shotgun (WGS) entry which is preliminary data.</text>
</comment>
<dbReference type="VEuPathDB" id="FungiDB:B1J91_K02695g"/>
<evidence type="ECO:0000313" key="2">
    <source>
        <dbReference type="Proteomes" id="UP000054886"/>
    </source>
</evidence>
<gene>
    <name evidence="1" type="ORF">AO440_003367</name>
</gene>
<sequence>MVLEVVRNLLDEDINCASRRKSLIIVLGYDARSKLESLKNYKDEPLTVNSILRSRRDVHVLFLNSLQYIFMYLIKLEVQPDSHTHLVIYGLDSLINEMCQEDSLDLNQVRAANLIFQTAYRVSRQNQLQEVLFIAYDQKKWDKLEPLRKYWQEVC</sequence>
<dbReference type="VEuPathDB" id="FungiDB:GVI51_K02541"/>
<name>A0A0W0ECB2_CANGB</name>